<proteinExistence type="predicted"/>
<dbReference type="RefSeq" id="WP_173135594.1">
    <property type="nucleotide sequence ID" value="NZ_JABRWJ010000025.1"/>
</dbReference>
<sequence>MRHSPLHSLCGALGLFVALLGSTNANPILHTSDFIQNSQRLHFNGFEGLHATGSYGGPYVEDLIRVEQVFGRPNSIASIYMPVGFEGARSWYANGGDHGYTRITLSDGSDFYGIGLLRGTGSLDVSNPNQLMGIYYELWLDGVLVEAGNPTVSGNASYIGFSGGGFNEVRIRDSGSTFINSFGNGTPASVDSNSLAIDSIEIAAATQPVPEPHTFPLVLTALAAVGLAFRGRVKSRPPLVARVRSGVT</sequence>
<reference evidence="1 2" key="1">
    <citation type="submission" date="2020-05" db="EMBL/GenBank/DDBJ databases">
        <title>Aquincola sp. isolate from soil.</title>
        <authorList>
            <person name="Han J."/>
            <person name="Kim D.-U."/>
        </authorList>
    </citation>
    <scope>NUCLEOTIDE SEQUENCE [LARGE SCALE GENOMIC DNA]</scope>
    <source>
        <strain evidence="1 2">S2</strain>
    </source>
</reference>
<gene>
    <name evidence="1" type="ORF">HLB44_36225</name>
</gene>
<accession>A0ABX2EVC6</accession>
<name>A0ABX2EVC6_9BURK</name>
<dbReference type="Proteomes" id="UP000737171">
    <property type="component" value="Unassembled WGS sequence"/>
</dbReference>
<comment type="caution">
    <text evidence="1">The sequence shown here is derived from an EMBL/GenBank/DDBJ whole genome shotgun (WGS) entry which is preliminary data.</text>
</comment>
<evidence type="ECO:0000313" key="2">
    <source>
        <dbReference type="Proteomes" id="UP000737171"/>
    </source>
</evidence>
<dbReference type="EMBL" id="JABRWJ010000025">
    <property type="protein sequence ID" value="NRF72412.1"/>
    <property type="molecule type" value="Genomic_DNA"/>
</dbReference>
<organism evidence="1 2">
    <name type="scientific">Pseudaquabacterium terrae</name>
    <dbReference type="NCBI Taxonomy" id="2732868"/>
    <lineage>
        <taxon>Bacteria</taxon>
        <taxon>Pseudomonadati</taxon>
        <taxon>Pseudomonadota</taxon>
        <taxon>Betaproteobacteria</taxon>
        <taxon>Burkholderiales</taxon>
        <taxon>Sphaerotilaceae</taxon>
        <taxon>Pseudaquabacterium</taxon>
    </lineage>
</organism>
<protein>
    <recommendedName>
        <fullName evidence="3">PEP-CTERM protein-sorting domain-containing protein</fullName>
    </recommendedName>
</protein>
<evidence type="ECO:0000313" key="1">
    <source>
        <dbReference type="EMBL" id="NRF72412.1"/>
    </source>
</evidence>
<evidence type="ECO:0008006" key="3">
    <source>
        <dbReference type="Google" id="ProtNLM"/>
    </source>
</evidence>
<keyword evidence="2" id="KW-1185">Reference proteome</keyword>